<dbReference type="AlphaFoldDB" id="A0A9J6CFE3"/>
<sequence>MNEAFQLVVQKSLYNHHRHQHSKMLKITILIILSILIVSINTKSLSWGNIRNNNLLLFDQLFFGRGDLRTELAPKVFFFSTKGTVISAIHVNDLTDNQGGDALILQGGAGFTFVRMKLYPHKNRLLLNVQIFGEHDRIYEYEFYE</sequence>
<dbReference type="EMBL" id="JADBJN010000001">
    <property type="protein sequence ID" value="KAG5680631.1"/>
    <property type="molecule type" value="Genomic_DNA"/>
</dbReference>
<dbReference type="InterPro" id="IPR031734">
    <property type="entry name" value="MBF2"/>
</dbReference>
<organism evidence="1 2">
    <name type="scientific">Polypedilum vanderplanki</name>
    <name type="common">Sleeping chironomid midge</name>
    <dbReference type="NCBI Taxonomy" id="319348"/>
    <lineage>
        <taxon>Eukaryota</taxon>
        <taxon>Metazoa</taxon>
        <taxon>Ecdysozoa</taxon>
        <taxon>Arthropoda</taxon>
        <taxon>Hexapoda</taxon>
        <taxon>Insecta</taxon>
        <taxon>Pterygota</taxon>
        <taxon>Neoptera</taxon>
        <taxon>Endopterygota</taxon>
        <taxon>Diptera</taxon>
        <taxon>Nematocera</taxon>
        <taxon>Chironomoidea</taxon>
        <taxon>Chironomidae</taxon>
        <taxon>Chironominae</taxon>
        <taxon>Polypedilum</taxon>
        <taxon>Polypedilum</taxon>
    </lineage>
</organism>
<gene>
    <name evidence="1" type="ORF">PVAND_010125</name>
</gene>
<proteinExistence type="predicted"/>
<evidence type="ECO:0000313" key="2">
    <source>
        <dbReference type="Proteomes" id="UP001107558"/>
    </source>
</evidence>
<accession>A0A9J6CFE3</accession>
<dbReference type="Pfam" id="PF15868">
    <property type="entry name" value="MBF2"/>
    <property type="match status" value="1"/>
</dbReference>
<dbReference type="Proteomes" id="UP001107558">
    <property type="component" value="Chromosome 1"/>
</dbReference>
<evidence type="ECO:0000313" key="1">
    <source>
        <dbReference type="EMBL" id="KAG5680631.1"/>
    </source>
</evidence>
<comment type="caution">
    <text evidence="1">The sequence shown here is derived from an EMBL/GenBank/DDBJ whole genome shotgun (WGS) entry which is preliminary data.</text>
</comment>
<name>A0A9J6CFE3_POLVA</name>
<keyword evidence="2" id="KW-1185">Reference proteome</keyword>
<reference evidence="1" key="1">
    <citation type="submission" date="2021-03" db="EMBL/GenBank/DDBJ databases">
        <title>Chromosome level genome of the anhydrobiotic midge Polypedilum vanderplanki.</title>
        <authorList>
            <person name="Yoshida Y."/>
            <person name="Kikawada T."/>
            <person name="Gusev O."/>
        </authorList>
    </citation>
    <scope>NUCLEOTIDE SEQUENCE</scope>
    <source>
        <strain evidence="1">NIAS01</strain>
        <tissue evidence="1">Whole body or cell culture</tissue>
    </source>
</reference>
<protein>
    <submittedName>
        <fullName evidence="1">Uncharacterized protein</fullName>
    </submittedName>
</protein>